<name>A0AAD7XM31_9STRA</name>
<evidence type="ECO:0000256" key="4">
    <source>
        <dbReference type="ARBA" id="ARBA00022833"/>
    </source>
</evidence>
<dbReference type="InterPro" id="IPR002466">
    <property type="entry name" value="A_deamin"/>
</dbReference>
<evidence type="ECO:0000313" key="13">
    <source>
        <dbReference type="EMBL" id="KAJ8603419.1"/>
    </source>
</evidence>
<keyword evidence="2" id="KW-0479">Metal-binding</keyword>
<organism evidence="13 14">
    <name type="scientific">Chrysophaeum taylorii</name>
    <dbReference type="NCBI Taxonomy" id="2483200"/>
    <lineage>
        <taxon>Eukaryota</taxon>
        <taxon>Sar</taxon>
        <taxon>Stramenopiles</taxon>
        <taxon>Ochrophyta</taxon>
        <taxon>Pelagophyceae</taxon>
        <taxon>Pelagomonadales</taxon>
        <taxon>Pelagomonadaceae</taxon>
        <taxon>Chrysophaeum</taxon>
    </lineage>
</organism>
<evidence type="ECO:0000256" key="11">
    <source>
        <dbReference type="ARBA" id="ARBA00047635"/>
    </source>
</evidence>
<dbReference type="Pfam" id="PF02137">
    <property type="entry name" value="A_deamin"/>
    <property type="match status" value="1"/>
</dbReference>
<protein>
    <recommendedName>
        <fullName evidence="9">tRNA-specific adenosine deaminase 1</fullName>
        <ecNumber evidence="8">3.5.4.34</ecNumber>
    </recommendedName>
    <alternativeName>
        <fullName evidence="10">tRNA-specific adenosine-37 deaminase</fullName>
    </alternativeName>
</protein>
<dbReference type="AlphaFoldDB" id="A0AAD7XM31"/>
<evidence type="ECO:0000256" key="6">
    <source>
        <dbReference type="ARBA" id="ARBA00037784"/>
    </source>
</evidence>
<dbReference type="Proteomes" id="UP001230188">
    <property type="component" value="Unassembled WGS sequence"/>
</dbReference>
<comment type="similarity">
    <text evidence="7">Belongs to the ADAT1 family.</text>
</comment>
<evidence type="ECO:0000259" key="12">
    <source>
        <dbReference type="PROSITE" id="PS50141"/>
    </source>
</evidence>
<evidence type="ECO:0000256" key="5">
    <source>
        <dbReference type="ARBA" id="ARBA00037026"/>
    </source>
</evidence>
<evidence type="ECO:0000256" key="8">
    <source>
        <dbReference type="ARBA" id="ARBA00038940"/>
    </source>
</evidence>
<evidence type="ECO:0000256" key="2">
    <source>
        <dbReference type="ARBA" id="ARBA00022723"/>
    </source>
</evidence>
<keyword evidence="1" id="KW-0819">tRNA processing</keyword>
<evidence type="ECO:0000256" key="9">
    <source>
        <dbReference type="ARBA" id="ARBA00040502"/>
    </source>
</evidence>
<gene>
    <name evidence="13" type="ORF">CTAYLR_003962</name>
</gene>
<dbReference type="PROSITE" id="PS50141">
    <property type="entry name" value="A_DEAMIN_EDITASE"/>
    <property type="match status" value="1"/>
</dbReference>
<evidence type="ECO:0000256" key="10">
    <source>
        <dbReference type="ARBA" id="ARBA00041760"/>
    </source>
</evidence>
<keyword evidence="4" id="KW-0862">Zinc</keyword>
<reference evidence="13" key="1">
    <citation type="submission" date="2023-01" db="EMBL/GenBank/DDBJ databases">
        <title>Metagenome sequencing of chrysophaentin producing Chrysophaeum taylorii.</title>
        <authorList>
            <person name="Davison J."/>
            <person name="Bewley C."/>
        </authorList>
    </citation>
    <scope>NUCLEOTIDE SEQUENCE</scope>
    <source>
        <strain evidence="13">NIES-1699</strain>
    </source>
</reference>
<comment type="cofactor">
    <cofactor evidence="5">
        <name>1D-myo-inositol hexakisphosphate</name>
        <dbReference type="ChEBI" id="CHEBI:58130"/>
    </cofactor>
</comment>
<keyword evidence="14" id="KW-1185">Reference proteome</keyword>
<comment type="catalytic activity">
    <reaction evidence="11">
        <text>adenosine(37) in tRNA(Ala) + H2O + H(+) = inosine(37) in tRNA(Ala) + NH4(+)</text>
        <dbReference type="Rhea" id="RHEA:50968"/>
        <dbReference type="Rhea" id="RHEA-COMP:12855"/>
        <dbReference type="Rhea" id="RHEA-COMP:12856"/>
        <dbReference type="ChEBI" id="CHEBI:15377"/>
        <dbReference type="ChEBI" id="CHEBI:15378"/>
        <dbReference type="ChEBI" id="CHEBI:28938"/>
        <dbReference type="ChEBI" id="CHEBI:74411"/>
        <dbReference type="ChEBI" id="CHEBI:82852"/>
        <dbReference type="EC" id="3.5.4.34"/>
    </reaction>
</comment>
<feature type="domain" description="A to I editase" evidence="12">
    <location>
        <begin position="47"/>
        <end position="176"/>
    </location>
</feature>
<proteinExistence type="inferred from homology"/>
<accession>A0AAD7XM31</accession>
<evidence type="ECO:0000313" key="14">
    <source>
        <dbReference type="Proteomes" id="UP001230188"/>
    </source>
</evidence>
<dbReference type="GO" id="GO:0008033">
    <property type="term" value="P:tRNA processing"/>
    <property type="evidence" value="ECO:0007669"/>
    <property type="project" value="UniProtKB-KW"/>
</dbReference>
<evidence type="ECO:0000256" key="1">
    <source>
        <dbReference type="ARBA" id="ARBA00022694"/>
    </source>
</evidence>
<comment type="function">
    <text evidence="6">Specifically deaminates adenosine-37 to inosine in tRNA-Ala.</text>
</comment>
<dbReference type="EC" id="3.5.4.34" evidence="8"/>
<dbReference type="EMBL" id="JAQMWT010000351">
    <property type="protein sequence ID" value="KAJ8603419.1"/>
    <property type="molecule type" value="Genomic_DNA"/>
</dbReference>
<dbReference type="PANTHER" id="PTHR46516:SF1">
    <property type="entry name" value="TRNA-SPECIFIC ADENOSINE DEAMINASE 1"/>
    <property type="match status" value="1"/>
</dbReference>
<dbReference type="GO" id="GO:0003723">
    <property type="term" value="F:RNA binding"/>
    <property type="evidence" value="ECO:0007669"/>
    <property type="project" value="InterPro"/>
</dbReference>
<dbReference type="SMART" id="SM00552">
    <property type="entry name" value="ADEAMc"/>
    <property type="match status" value="1"/>
</dbReference>
<dbReference type="GO" id="GO:0043829">
    <property type="term" value="F:tRNA-specific adenosine-37 deaminase activity"/>
    <property type="evidence" value="ECO:0007669"/>
    <property type="project" value="UniProtKB-EC"/>
</dbReference>
<dbReference type="GO" id="GO:0046872">
    <property type="term" value="F:metal ion binding"/>
    <property type="evidence" value="ECO:0007669"/>
    <property type="project" value="UniProtKB-KW"/>
</dbReference>
<dbReference type="PANTHER" id="PTHR46516">
    <property type="entry name" value="TRNA-SPECIFIC ADENOSINE DEAMINASE 1"/>
    <property type="match status" value="1"/>
</dbReference>
<evidence type="ECO:0000256" key="3">
    <source>
        <dbReference type="ARBA" id="ARBA00022801"/>
    </source>
</evidence>
<sequence length="298" mass="32237">MIDGDGVARIVCAAAPADEAWTVVAGFVDDNNRSVVSVATGCKWSAGDGLRDTHAEVLARRGVVAAMWSEEEEVGSALHFYTSWPPCGDLTLPAFTGAKLFDWRREGEQDSGVPRLKAGRSDLPLHKRATSLSCSDKLVRWCVAGVEGALLSYVRGTVRIASITVGGGDVDADRFRARVAATAAMVGVPCELPVVRTTRVVPNFRTLGKSNVATVWWRGCGETEILVEGRLRGSTRKKPRYSRLATHRLFEDWFCPRFPGVASSSSVEDAKQKAPRTVSRKVAVLLRAQGRAYCGITS</sequence>
<comment type="caution">
    <text evidence="13">The sequence shown here is derived from an EMBL/GenBank/DDBJ whole genome shotgun (WGS) entry which is preliminary data.</text>
</comment>
<evidence type="ECO:0000256" key="7">
    <source>
        <dbReference type="ARBA" id="ARBA00038326"/>
    </source>
</evidence>
<keyword evidence="3" id="KW-0378">Hydrolase</keyword>